<dbReference type="AlphaFoldDB" id="A0A2S4L4D6"/>
<evidence type="ECO:0000256" key="2">
    <source>
        <dbReference type="SAM" id="SignalP"/>
    </source>
</evidence>
<reference evidence="3 4" key="1">
    <citation type="submission" date="2018-01" db="EMBL/GenBank/DDBJ databases">
        <title>Harnessing the power of phylogenomics to disentangle the directionality and signatures of interkingdom host jumping in the parasitic fungal genus Tolypocladium.</title>
        <authorList>
            <person name="Quandt C.A."/>
            <person name="Patterson W."/>
            <person name="Spatafora J.W."/>
        </authorList>
    </citation>
    <scope>NUCLEOTIDE SEQUENCE [LARGE SCALE GENOMIC DNA]</scope>
    <source>
        <strain evidence="3 4">NRBC 100945</strain>
    </source>
</reference>
<keyword evidence="4" id="KW-1185">Reference proteome</keyword>
<evidence type="ECO:0000313" key="4">
    <source>
        <dbReference type="Proteomes" id="UP000237481"/>
    </source>
</evidence>
<sequence>MKSVAVLLLTAGLVSAVAVPVQLAERDSTELQPLTVDATAVRRAEWYVRAETPDQAVNADGEGEELEGAPPAGAQGDANIAENKQNNQNVDN</sequence>
<protein>
    <recommendedName>
        <fullName evidence="5">Secreted protein</fullName>
    </recommendedName>
</protein>
<feature type="compositionally biased region" description="Polar residues" evidence="1">
    <location>
        <begin position="82"/>
        <end position="92"/>
    </location>
</feature>
<feature type="region of interest" description="Disordered" evidence="1">
    <location>
        <begin position="52"/>
        <end position="92"/>
    </location>
</feature>
<evidence type="ECO:0000256" key="1">
    <source>
        <dbReference type="SAM" id="MobiDB-lite"/>
    </source>
</evidence>
<accession>A0A2S4L4D6</accession>
<dbReference type="OrthoDB" id="4928139at2759"/>
<feature type="chain" id="PRO_5015553435" description="Secreted protein" evidence="2">
    <location>
        <begin position="17"/>
        <end position="92"/>
    </location>
</feature>
<keyword evidence="2" id="KW-0732">Signal</keyword>
<comment type="caution">
    <text evidence="3">The sequence shown here is derived from an EMBL/GenBank/DDBJ whole genome shotgun (WGS) entry which is preliminary data.</text>
</comment>
<dbReference type="Proteomes" id="UP000237481">
    <property type="component" value="Unassembled WGS sequence"/>
</dbReference>
<dbReference type="EMBL" id="PKSG01000260">
    <property type="protein sequence ID" value="POR37313.1"/>
    <property type="molecule type" value="Genomic_DNA"/>
</dbReference>
<proteinExistence type="predicted"/>
<evidence type="ECO:0000313" key="3">
    <source>
        <dbReference type="EMBL" id="POR37313.1"/>
    </source>
</evidence>
<feature type="non-terminal residue" evidence="3">
    <location>
        <position position="92"/>
    </location>
</feature>
<organism evidence="3 4">
    <name type="scientific">Tolypocladium paradoxum</name>
    <dbReference type="NCBI Taxonomy" id="94208"/>
    <lineage>
        <taxon>Eukaryota</taxon>
        <taxon>Fungi</taxon>
        <taxon>Dikarya</taxon>
        <taxon>Ascomycota</taxon>
        <taxon>Pezizomycotina</taxon>
        <taxon>Sordariomycetes</taxon>
        <taxon>Hypocreomycetidae</taxon>
        <taxon>Hypocreales</taxon>
        <taxon>Ophiocordycipitaceae</taxon>
        <taxon>Tolypocladium</taxon>
    </lineage>
</organism>
<name>A0A2S4L4D6_9HYPO</name>
<evidence type="ECO:0008006" key="5">
    <source>
        <dbReference type="Google" id="ProtNLM"/>
    </source>
</evidence>
<feature type="signal peptide" evidence="2">
    <location>
        <begin position="1"/>
        <end position="16"/>
    </location>
</feature>
<gene>
    <name evidence="3" type="ORF">TPAR_02487</name>
</gene>
<dbReference type="STRING" id="94208.A0A2S4L4D6"/>